<dbReference type="Pfam" id="PF01408">
    <property type="entry name" value="GFO_IDH_MocA"/>
    <property type="match status" value="1"/>
</dbReference>
<dbReference type="GO" id="GO:0000166">
    <property type="term" value="F:nucleotide binding"/>
    <property type="evidence" value="ECO:0007669"/>
    <property type="project" value="InterPro"/>
</dbReference>
<dbReference type="Proteomes" id="UP000321820">
    <property type="component" value="Chromosome"/>
</dbReference>
<feature type="domain" description="GFO/IDH/MocA-like oxidoreductase" evidence="2">
    <location>
        <begin position="225"/>
        <end position="326"/>
    </location>
</feature>
<dbReference type="InterPro" id="IPR050463">
    <property type="entry name" value="Gfo/Idh/MocA_oxidrdct_glycsds"/>
</dbReference>
<name>A0A5B9EBJ5_9BACT</name>
<evidence type="ECO:0000313" key="3">
    <source>
        <dbReference type="EMBL" id="QEE29442.1"/>
    </source>
</evidence>
<dbReference type="Gene3D" id="3.30.360.10">
    <property type="entry name" value="Dihydrodipicolinate Reductase, domain 2"/>
    <property type="match status" value="1"/>
</dbReference>
<dbReference type="EMBL" id="CP042806">
    <property type="protein sequence ID" value="QEE29442.1"/>
    <property type="molecule type" value="Genomic_DNA"/>
</dbReference>
<dbReference type="Gene3D" id="3.40.50.720">
    <property type="entry name" value="NAD(P)-binding Rossmann-like Domain"/>
    <property type="match status" value="1"/>
</dbReference>
<dbReference type="PANTHER" id="PTHR43818">
    <property type="entry name" value="BCDNA.GH03377"/>
    <property type="match status" value="1"/>
</dbReference>
<dbReference type="PANTHER" id="PTHR43818:SF5">
    <property type="entry name" value="OXIDOREDUCTASE FAMILY PROTEIN"/>
    <property type="match status" value="1"/>
</dbReference>
<dbReference type="InterPro" id="IPR036291">
    <property type="entry name" value="NAD(P)-bd_dom_sf"/>
</dbReference>
<dbReference type="Pfam" id="PF22725">
    <property type="entry name" value="GFO_IDH_MocA_C3"/>
    <property type="match status" value="1"/>
</dbReference>
<dbReference type="InterPro" id="IPR000683">
    <property type="entry name" value="Gfo/Idh/MocA-like_OxRdtase_N"/>
</dbReference>
<proteinExistence type="predicted"/>
<dbReference type="AlphaFoldDB" id="A0A5B9EBJ5"/>
<dbReference type="SUPFAM" id="SSF51735">
    <property type="entry name" value="NAD(P)-binding Rossmann-fold domains"/>
    <property type="match status" value="1"/>
</dbReference>
<keyword evidence="4" id="KW-1185">Reference proteome</keyword>
<dbReference type="RefSeq" id="WP_147648634.1">
    <property type="nucleotide sequence ID" value="NZ_CP042806.1"/>
</dbReference>
<dbReference type="OrthoDB" id="9792935at2"/>
<evidence type="ECO:0000313" key="4">
    <source>
        <dbReference type="Proteomes" id="UP000321820"/>
    </source>
</evidence>
<sequence>MLTRREFSKLVTTAAAGVAVSSTAKSYARVIGANERVNFGVIGLNSRAYAHLSALTTNKANAAITHVADVDSVILQKFAGETEKSMGAAPKADKDFRKLLESKDVDAITIATPDHWHTPIAILGMQADKHVYVEKPCSHNPHEVELLVAAQKKMGKQVQMGNQQRSSPHSIEIIDKIHNGLIGRAYYAKAWYCNTRKTMGTGKVVPVPATLDWDLWQGPAPRQQYMDNVHPYNWHWLRIYGTGETLNNGTHEVDVCRWALQTVWPERITASGGRYHFKDDWQFYDTLVTSFEYDDKMISWENMSTNGMPLYNRDRGSAIHGTEGTVILDRDGYEVHDLKGKLVNEYKIPKDKKTSSADLVGRDSMTDLHFANLIDGIRTGAKLNSPIWDASTSVAILLMSNIAWELNRELKLDTKTGAFVDDAEATKMRKREYEKGWEPRI</sequence>
<dbReference type="KEGG" id="talb:FTW19_16435"/>
<evidence type="ECO:0000259" key="1">
    <source>
        <dbReference type="Pfam" id="PF01408"/>
    </source>
</evidence>
<feature type="domain" description="Gfo/Idh/MocA-like oxidoreductase N-terminal" evidence="1">
    <location>
        <begin position="37"/>
        <end position="161"/>
    </location>
</feature>
<gene>
    <name evidence="3" type="ORF">FTW19_16435</name>
</gene>
<evidence type="ECO:0000259" key="2">
    <source>
        <dbReference type="Pfam" id="PF22725"/>
    </source>
</evidence>
<dbReference type="SUPFAM" id="SSF55347">
    <property type="entry name" value="Glyceraldehyde-3-phosphate dehydrogenase-like, C-terminal domain"/>
    <property type="match status" value="1"/>
</dbReference>
<dbReference type="InterPro" id="IPR055170">
    <property type="entry name" value="GFO_IDH_MocA-like_dom"/>
</dbReference>
<organism evidence="3 4">
    <name type="scientific">Terriglobus albidus</name>
    <dbReference type="NCBI Taxonomy" id="1592106"/>
    <lineage>
        <taxon>Bacteria</taxon>
        <taxon>Pseudomonadati</taxon>
        <taxon>Acidobacteriota</taxon>
        <taxon>Terriglobia</taxon>
        <taxon>Terriglobales</taxon>
        <taxon>Acidobacteriaceae</taxon>
        <taxon>Terriglobus</taxon>
    </lineage>
</organism>
<protein>
    <submittedName>
        <fullName evidence="3">Gfo/Idh/MocA family oxidoreductase</fullName>
    </submittedName>
</protein>
<reference evidence="3 4" key="1">
    <citation type="submission" date="2019-08" db="EMBL/GenBank/DDBJ databases">
        <title>Complete genome sequence of Terriglobus albidus strain ORNL.</title>
        <authorList>
            <person name="Podar M."/>
        </authorList>
    </citation>
    <scope>NUCLEOTIDE SEQUENCE [LARGE SCALE GENOMIC DNA]</scope>
    <source>
        <strain evidence="3 4">ORNL</strain>
    </source>
</reference>
<accession>A0A5B9EBJ5</accession>